<dbReference type="HAMAP" id="MF_00527">
    <property type="entry name" value="3MGH"/>
    <property type="match status" value="1"/>
</dbReference>
<evidence type="ECO:0000256" key="2">
    <source>
        <dbReference type="ARBA" id="ARBA00022763"/>
    </source>
</evidence>
<protein>
    <recommendedName>
        <fullName evidence="5">Putative 3-methyladenine DNA glycosylase</fullName>
        <ecNumber evidence="5">3.2.2.-</ecNumber>
    </recommendedName>
</protein>
<evidence type="ECO:0000256" key="4">
    <source>
        <dbReference type="ARBA" id="ARBA00023204"/>
    </source>
</evidence>
<evidence type="ECO:0000256" key="5">
    <source>
        <dbReference type="HAMAP-Rule" id="MF_00527"/>
    </source>
</evidence>
<keyword evidence="6" id="KW-0326">Glycosidase</keyword>
<sequence length="245" mass="27830">MVIYSNYLYFIHGYIPHSLLVFSFKYECTTFLERKIDMNYTEFFTNRSTSEISKDLLGRSLSYNNGKEILSGTIVEAEAYVGVKDRAAHSYGGRRSPANEGLYRPGGSLYIYSQRQYFFFDVSCQEEGEPQGVLIRAIDPLTGIDTMIKNRSGKTGPLLTNGPGKMMQALGITSRKWDLVDLADSPFDIDIDHKREIEEIVALPRVGINQSDPEWAQKKLRFIVSGNPYVSDIKKKDIKKNHGFI</sequence>
<evidence type="ECO:0000256" key="1">
    <source>
        <dbReference type="ARBA" id="ARBA00009232"/>
    </source>
</evidence>
<organism evidence="6 7">
    <name type="scientific">Lactobacillus johnsonii ATCC 33200</name>
    <dbReference type="NCBI Taxonomy" id="525330"/>
    <lineage>
        <taxon>Bacteria</taxon>
        <taxon>Bacillati</taxon>
        <taxon>Bacillota</taxon>
        <taxon>Bacilli</taxon>
        <taxon>Lactobacillales</taxon>
        <taxon>Lactobacillaceae</taxon>
        <taxon>Lactobacillus</taxon>
    </lineage>
</organism>
<dbReference type="FunFam" id="3.10.300.10:FF:000001">
    <property type="entry name" value="Putative 3-methyladenine DNA glycosylase"/>
    <property type="match status" value="1"/>
</dbReference>
<dbReference type="PANTHER" id="PTHR10429:SF0">
    <property type="entry name" value="DNA-3-METHYLADENINE GLYCOSYLASE"/>
    <property type="match status" value="1"/>
</dbReference>
<dbReference type="Pfam" id="PF02245">
    <property type="entry name" value="Pur_DNA_glyco"/>
    <property type="match status" value="1"/>
</dbReference>
<keyword evidence="3 5" id="KW-0378">Hydrolase</keyword>
<evidence type="ECO:0000313" key="6">
    <source>
        <dbReference type="EMBL" id="EEJ60387.1"/>
    </source>
</evidence>
<dbReference type="CDD" id="cd00540">
    <property type="entry name" value="AAG"/>
    <property type="match status" value="1"/>
</dbReference>
<accession>C2E3T5</accession>
<dbReference type="GO" id="GO:0003905">
    <property type="term" value="F:alkylbase DNA N-glycosylase activity"/>
    <property type="evidence" value="ECO:0007669"/>
    <property type="project" value="InterPro"/>
</dbReference>
<dbReference type="EMBL" id="ACGR01000024">
    <property type="protein sequence ID" value="EEJ60387.1"/>
    <property type="molecule type" value="Genomic_DNA"/>
</dbReference>
<dbReference type="NCBIfam" id="TIGR00567">
    <property type="entry name" value="3mg"/>
    <property type="match status" value="1"/>
</dbReference>
<proteinExistence type="inferred from homology"/>
<dbReference type="EC" id="3.2.2.-" evidence="5"/>
<dbReference type="InterPro" id="IPR003180">
    <property type="entry name" value="MPG"/>
</dbReference>
<dbReference type="InterPro" id="IPR036995">
    <property type="entry name" value="MPG_sf"/>
</dbReference>
<dbReference type="PANTHER" id="PTHR10429">
    <property type="entry name" value="DNA-3-METHYLADENINE GLYCOSYLASE"/>
    <property type="match status" value="1"/>
</dbReference>
<keyword evidence="2 5" id="KW-0227">DNA damage</keyword>
<comment type="caution">
    <text evidence="6">The sequence shown here is derived from an EMBL/GenBank/DDBJ whole genome shotgun (WGS) entry which is preliminary data.</text>
</comment>
<comment type="similarity">
    <text evidence="1 5">Belongs to the DNA glycosylase MPG family.</text>
</comment>
<name>C2E3T5_LACJH</name>
<evidence type="ECO:0000313" key="7">
    <source>
        <dbReference type="Proteomes" id="UP000003491"/>
    </source>
</evidence>
<dbReference type="HOGENOM" id="CLU_060471_2_0_9"/>
<dbReference type="SUPFAM" id="SSF50486">
    <property type="entry name" value="FMT C-terminal domain-like"/>
    <property type="match status" value="1"/>
</dbReference>
<dbReference type="Gene3D" id="3.10.300.10">
    <property type="entry name" value="Methylpurine-DNA glycosylase (MPG)"/>
    <property type="match status" value="1"/>
</dbReference>
<dbReference type="Proteomes" id="UP000003491">
    <property type="component" value="Unassembled WGS sequence"/>
</dbReference>
<dbReference type="GO" id="GO:0003677">
    <property type="term" value="F:DNA binding"/>
    <property type="evidence" value="ECO:0007669"/>
    <property type="project" value="InterPro"/>
</dbReference>
<dbReference type="InterPro" id="IPR011034">
    <property type="entry name" value="Formyl_transferase-like_C_sf"/>
</dbReference>
<dbReference type="GO" id="GO:0006284">
    <property type="term" value="P:base-excision repair"/>
    <property type="evidence" value="ECO:0007669"/>
    <property type="project" value="InterPro"/>
</dbReference>
<dbReference type="AlphaFoldDB" id="C2E3T5"/>
<keyword evidence="4 5" id="KW-0234">DNA repair</keyword>
<gene>
    <name evidence="6" type="primary">mag</name>
    <name evidence="6" type="ORF">HMPREF0528_0409</name>
</gene>
<reference evidence="6 7" key="1">
    <citation type="submission" date="2009-01" db="EMBL/GenBank/DDBJ databases">
        <authorList>
            <person name="Qin X."/>
            <person name="Bachman B."/>
            <person name="Battles P."/>
            <person name="Bell A."/>
            <person name="Bess C."/>
            <person name="Bickham C."/>
            <person name="Chaboub L."/>
            <person name="Chen D."/>
            <person name="Coyle M."/>
            <person name="Deiros D.R."/>
            <person name="Dinh H."/>
            <person name="Forbes L."/>
            <person name="Fowler G."/>
            <person name="Francisco L."/>
            <person name="Fu Q."/>
            <person name="Gubbala S."/>
            <person name="Hale W."/>
            <person name="Han Y."/>
            <person name="Hemphill L."/>
            <person name="Highlander S.K."/>
            <person name="Hirani K."/>
            <person name="Hogues M."/>
            <person name="Jackson L."/>
            <person name="Jakkamsetti A."/>
            <person name="Javaid M."/>
            <person name="Jiang H."/>
            <person name="Korchina V."/>
            <person name="Kovar C."/>
            <person name="Lara F."/>
            <person name="Lee S."/>
            <person name="Mata R."/>
            <person name="Mathew T."/>
            <person name="Moen C."/>
            <person name="Morales K."/>
            <person name="Munidasa M."/>
            <person name="Nazareth L."/>
            <person name="Ngo R."/>
            <person name="Nguyen L."/>
            <person name="Okwuonu G."/>
            <person name="Ongeri F."/>
            <person name="Patil S."/>
            <person name="Petrosino J."/>
            <person name="Pham C."/>
            <person name="Pham P."/>
            <person name="Pu L.-L."/>
            <person name="Puazo M."/>
            <person name="Raj R."/>
            <person name="Reid J."/>
            <person name="Rouhana J."/>
            <person name="Saada N."/>
            <person name="Shang Y."/>
            <person name="Simmons D."/>
            <person name="Thornton R."/>
            <person name="Warren J."/>
            <person name="Weissenberger G."/>
            <person name="Zhang J."/>
            <person name="Zhang L."/>
            <person name="Zhou C."/>
            <person name="Zhu D."/>
            <person name="Muzny D."/>
            <person name="Worley K."/>
            <person name="Gibbs R."/>
        </authorList>
    </citation>
    <scope>NUCLEOTIDE SEQUENCE [LARGE SCALE GENOMIC DNA]</scope>
    <source>
        <strain evidence="6 7">ATCC 33200</strain>
    </source>
</reference>
<evidence type="ECO:0000256" key="3">
    <source>
        <dbReference type="ARBA" id="ARBA00022801"/>
    </source>
</evidence>